<dbReference type="Proteomes" id="UP000078468">
    <property type="component" value="Chromosome"/>
</dbReference>
<evidence type="ECO:0000256" key="6">
    <source>
        <dbReference type="NCBIfam" id="TIGR01068"/>
    </source>
</evidence>
<accession>A0A191UZC2</accession>
<dbReference type="Gene3D" id="3.40.30.10">
    <property type="entry name" value="Glutaredoxin"/>
    <property type="match status" value="1"/>
</dbReference>
<protein>
    <recommendedName>
        <fullName evidence="6">Thioredoxin</fullName>
    </recommendedName>
</protein>
<dbReference type="CDD" id="cd02947">
    <property type="entry name" value="TRX_family"/>
    <property type="match status" value="1"/>
</dbReference>
<dbReference type="InterPro" id="IPR005746">
    <property type="entry name" value="Thioredoxin"/>
</dbReference>
<feature type="domain" description="Thioredoxin" evidence="7">
    <location>
        <begin position="28"/>
        <end position="144"/>
    </location>
</feature>
<dbReference type="NCBIfam" id="TIGR01068">
    <property type="entry name" value="thioredoxin"/>
    <property type="match status" value="1"/>
</dbReference>
<dbReference type="Gene3D" id="2.30.30.380">
    <property type="entry name" value="Zn-finger domain of Sec23/24"/>
    <property type="match status" value="1"/>
</dbReference>
<dbReference type="GO" id="GO:0005737">
    <property type="term" value="C:cytoplasm"/>
    <property type="evidence" value="ECO:0007669"/>
    <property type="project" value="TreeGrafter"/>
</dbReference>
<evidence type="ECO:0000256" key="1">
    <source>
        <dbReference type="ARBA" id="ARBA00008987"/>
    </source>
</evidence>
<keyword evidence="3" id="KW-0249">Electron transport</keyword>
<evidence type="ECO:0000313" key="9">
    <source>
        <dbReference type="Proteomes" id="UP000078468"/>
    </source>
</evidence>
<dbReference type="PRINTS" id="PR00421">
    <property type="entry name" value="THIOREDOXIN"/>
</dbReference>
<proteinExistence type="inferred from homology"/>
<evidence type="ECO:0000256" key="4">
    <source>
        <dbReference type="ARBA" id="ARBA00023157"/>
    </source>
</evidence>
<sequence length="156" mass="17368">MNTSRTTTVTCPHCERENRIPVTAEGRPRCGHCKQYLPWIVDAGDGDFREVVEQATVPVVVDLWATWCGPCRMVSPALEQVARDLAGRIKLAKVDVDKNPLLSQRFEVQAVPTLLVLDRGETVARQAGAAPAHVLRDWVEQAMAGRPDRRESRGDR</sequence>
<dbReference type="GeneID" id="91306013"/>
<gene>
    <name evidence="8" type="ORF">Spa2297_14045</name>
</gene>
<evidence type="ECO:0000256" key="3">
    <source>
        <dbReference type="ARBA" id="ARBA00022982"/>
    </source>
</evidence>
<dbReference type="PANTHER" id="PTHR45663">
    <property type="entry name" value="GEO12009P1"/>
    <property type="match status" value="1"/>
</dbReference>
<evidence type="ECO:0000256" key="2">
    <source>
        <dbReference type="ARBA" id="ARBA00022448"/>
    </source>
</evidence>
<keyword evidence="5" id="KW-0676">Redox-active center</keyword>
<dbReference type="PANTHER" id="PTHR45663:SF11">
    <property type="entry name" value="GEO12009P1"/>
    <property type="match status" value="1"/>
</dbReference>
<dbReference type="InterPro" id="IPR017937">
    <property type="entry name" value="Thioredoxin_CS"/>
</dbReference>
<dbReference type="InterPro" id="IPR036249">
    <property type="entry name" value="Thioredoxin-like_sf"/>
</dbReference>
<dbReference type="SUPFAM" id="SSF52833">
    <property type="entry name" value="Thioredoxin-like"/>
    <property type="match status" value="1"/>
</dbReference>
<dbReference type="GO" id="GO:0015035">
    <property type="term" value="F:protein-disulfide reductase activity"/>
    <property type="evidence" value="ECO:0007669"/>
    <property type="project" value="UniProtKB-UniRule"/>
</dbReference>
<keyword evidence="2" id="KW-0813">Transport</keyword>
<dbReference type="KEGG" id="spav:Spa2297_14045"/>
<comment type="similarity">
    <text evidence="1">Belongs to the thioredoxin family.</text>
</comment>
<organism evidence="8 9">
    <name type="scientific">Streptomyces parvulus</name>
    <dbReference type="NCBI Taxonomy" id="146923"/>
    <lineage>
        <taxon>Bacteria</taxon>
        <taxon>Bacillati</taxon>
        <taxon>Actinomycetota</taxon>
        <taxon>Actinomycetes</taxon>
        <taxon>Kitasatosporales</taxon>
        <taxon>Streptomycetaceae</taxon>
        <taxon>Streptomyces</taxon>
    </lineage>
</organism>
<keyword evidence="4" id="KW-1015">Disulfide bond</keyword>
<name>A0A191UZC2_9ACTN</name>
<reference evidence="8 9" key="1">
    <citation type="submission" date="2016-05" db="EMBL/GenBank/DDBJ databases">
        <title>Non-Contiguous Finished Genome Sequence of Streptomyces parvulus 2297 Integrated Site-Specifically with Actinophage R4.</title>
        <authorList>
            <person name="Nishizawa T."/>
            <person name="Miura T."/>
            <person name="Harada C."/>
            <person name="Guo Y."/>
            <person name="Narisawa K."/>
            <person name="Ohta H."/>
            <person name="Takahashi H."/>
            <person name="Shirai M."/>
        </authorList>
    </citation>
    <scope>NUCLEOTIDE SEQUENCE [LARGE SCALE GENOMIC DNA]</scope>
    <source>
        <strain evidence="8 9">2297</strain>
    </source>
</reference>
<dbReference type="AlphaFoldDB" id="A0A191UZC2"/>
<dbReference type="FunFam" id="3.40.30.10:FF:000001">
    <property type="entry name" value="Thioredoxin"/>
    <property type="match status" value="1"/>
</dbReference>
<evidence type="ECO:0000259" key="7">
    <source>
        <dbReference type="PROSITE" id="PS51352"/>
    </source>
</evidence>
<dbReference type="Pfam" id="PF00085">
    <property type="entry name" value="Thioredoxin"/>
    <property type="match status" value="1"/>
</dbReference>
<dbReference type="RefSeq" id="WP_064728397.1">
    <property type="nucleotide sequence ID" value="NZ_BMRX01000008.1"/>
</dbReference>
<dbReference type="InterPro" id="IPR013766">
    <property type="entry name" value="Thioredoxin_domain"/>
</dbReference>
<evidence type="ECO:0000313" key="8">
    <source>
        <dbReference type="EMBL" id="ANJ08015.1"/>
    </source>
</evidence>
<dbReference type="PROSITE" id="PS51352">
    <property type="entry name" value="THIOREDOXIN_2"/>
    <property type="match status" value="1"/>
</dbReference>
<evidence type="ECO:0000256" key="5">
    <source>
        <dbReference type="ARBA" id="ARBA00023284"/>
    </source>
</evidence>
<dbReference type="PROSITE" id="PS00194">
    <property type="entry name" value="THIOREDOXIN_1"/>
    <property type="match status" value="1"/>
</dbReference>
<dbReference type="EMBL" id="CP015866">
    <property type="protein sequence ID" value="ANJ08015.1"/>
    <property type="molecule type" value="Genomic_DNA"/>
</dbReference>